<comment type="similarity">
    <text evidence="2">Belongs to the folylpolyglutamate synthase family.</text>
</comment>
<keyword evidence="8" id="KW-0067">ATP-binding</keyword>
<evidence type="ECO:0000256" key="7">
    <source>
        <dbReference type="ARBA" id="ARBA00022741"/>
    </source>
</evidence>
<evidence type="ECO:0000256" key="6">
    <source>
        <dbReference type="ARBA" id="ARBA00022723"/>
    </source>
</evidence>
<dbReference type="SUPFAM" id="SSF53244">
    <property type="entry name" value="MurD-like peptide ligases, peptide-binding domain"/>
    <property type="match status" value="1"/>
</dbReference>
<evidence type="ECO:0000256" key="1">
    <source>
        <dbReference type="ARBA" id="ARBA00005150"/>
    </source>
</evidence>
<evidence type="ECO:0000256" key="2">
    <source>
        <dbReference type="ARBA" id="ARBA00008276"/>
    </source>
</evidence>
<reference evidence="13 14" key="2">
    <citation type="journal article" date="2015" name="Eukaryot. Cell">
        <title>Asexual propagation of a virulent clone complex in a human and feline outbreak of sporotrichosis.</title>
        <authorList>
            <person name="Teixeira Mde M."/>
            <person name="Rodrigues A.M."/>
            <person name="Tsui C.K."/>
            <person name="de Almeida L.G."/>
            <person name="Van Diepeningen A.D."/>
            <person name="van den Ende B.G."/>
            <person name="Fernandes G.F."/>
            <person name="Kano R."/>
            <person name="Hamelin R.C."/>
            <person name="Lopes-Bezerra L.M."/>
            <person name="Vasconcelos A.T."/>
            <person name="de Hoog S."/>
            <person name="de Camargo Z.P."/>
            <person name="Felipe M.S."/>
        </authorList>
    </citation>
    <scope>NUCLEOTIDE SEQUENCE [LARGE SCALE GENOMIC DNA]</scope>
    <source>
        <strain evidence="13 14">1099-18</strain>
    </source>
</reference>
<dbReference type="InterPro" id="IPR036565">
    <property type="entry name" value="Mur-like_cat_sf"/>
</dbReference>
<dbReference type="PROSITE" id="PS01012">
    <property type="entry name" value="FOLYLPOLYGLU_SYNT_2"/>
    <property type="match status" value="1"/>
</dbReference>
<reference evidence="13 14" key="1">
    <citation type="journal article" date="2014" name="BMC Genomics">
        <title>Comparative genomics of the major fungal agents of human and animal Sporotrichosis: Sporothrix schenckii and Sporothrix brasiliensis.</title>
        <authorList>
            <person name="Teixeira M.M."/>
            <person name="de Almeida L.G."/>
            <person name="Kubitschek-Barreira P."/>
            <person name="Alves F.L."/>
            <person name="Kioshima E.S."/>
            <person name="Abadio A.K."/>
            <person name="Fernandes L."/>
            <person name="Derengowski L.S."/>
            <person name="Ferreira K.S."/>
            <person name="Souza R.C."/>
            <person name="Ruiz J.C."/>
            <person name="de Andrade N.C."/>
            <person name="Paes H.C."/>
            <person name="Nicola A.M."/>
            <person name="Albuquerque P."/>
            <person name="Gerber A.L."/>
            <person name="Martins V.P."/>
            <person name="Peconick L.D."/>
            <person name="Neto A.V."/>
            <person name="Chaucanez C.B."/>
            <person name="Silva P.A."/>
            <person name="Cunha O.L."/>
            <person name="de Oliveira F.F."/>
            <person name="dos Santos T.C."/>
            <person name="Barros A.L."/>
            <person name="Soares M.A."/>
            <person name="de Oliveira L.M."/>
            <person name="Marini M.M."/>
            <person name="Villalobos-Duno H."/>
            <person name="Cunha M.M."/>
            <person name="de Hoog S."/>
            <person name="da Silveira J.F."/>
            <person name="Henrissat B."/>
            <person name="Nino-Vega G.A."/>
            <person name="Cisalpino P.S."/>
            <person name="Mora-Montes H.M."/>
            <person name="Almeida S.R."/>
            <person name="Stajich J.E."/>
            <person name="Lopes-Bezerra L.M."/>
            <person name="Vasconcelos A.T."/>
            <person name="Felipe M.S."/>
        </authorList>
    </citation>
    <scope>NUCLEOTIDE SEQUENCE [LARGE SCALE GENOMIC DNA]</scope>
    <source>
        <strain evidence="13 14">1099-18</strain>
    </source>
</reference>
<dbReference type="NCBIfam" id="TIGR01499">
    <property type="entry name" value="folC"/>
    <property type="match status" value="1"/>
</dbReference>
<evidence type="ECO:0000256" key="5">
    <source>
        <dbReference type="ARBA" id="ARBA00022598"/>
    </source>
</evidence>
<dbReference type="GO" id="GO:0046872">
    <property type="term" value="F:metal ion binding"/>
    <property type="evidence" value="ECO:0007669"/>
    <property type="project" value="UniProtKB-KW"/>
</dbReference>
<dbReference type="GeneID" id="27663267"/>
<dbReference type="EMBL" id="AXCR01000011">
    <property type="protein sequence ID" value="KJR81531.1"/>
    <property type="molecule type" value="Genomic_DNA"/>
</dbReference>
<evidence type="ECO:0000256" key="10">
    <source>
        <dbReference type="ARBA" id="ARBA00030592"/>
    </source>
</evidence>
<comment type="pathway">
    <text evidence="1">Cofactor biosynthesis; tetrahydrofolylpolyglutamate biosynthesis.</text>
</comment>
<dbReference type="RefSeq" id="XP_016584207.1">
    <property type="nucleotide sequence ID" value="XM_016727990.1"/>
</dbReference>
<keyword evidence="7" id="KW-0547">Nucleotide-binding</keyword>
<dbReference type="AlphaFoldDB" id="A0A0F2M055"/>
<dbReference type="PANTHER" id="PTHR11136:SF5">
    <property type="entry name" value="FOLYLPOLYGLUTAMATE SYNTHASE, MITOCHONDRIAL"/>
    <property type="match status" value="1"/>
</dbReference>
<keyword evidence="5" id="KW-0436">Ligase</keyword>
<proteinExistence type="inferred from homology"/>
<dbReference type="PANTHER" id="PTHR11136">
    <property type="entry name" value="FOLYLPOLYGLUTAMATE SYNTHASE-RELATED"/>
    <property type="match status" value="1"/>
</dbReference>
<dbReference type="OrthoDB" id="5212574at2759"/>
<comment type="catalytic activity">
    <reaction evidence="12">
        <text>(6S)-5,6,7,8-tetrahydrofolyl-(gamma-L-Glu)(n) + L-glutamate + ATP = (6S)-5,6,7,8-tetrahydrofolyl-(gamma-L-Glu)(n+1) + ADP + phosphate + H(+)</text>
        <dbReference type="Rhea" id="RHEA:10580"/>
        <dbReference type="Rhea" id="RHEA-COMP:14738"/>
        <dbReference type="Rhea" id="RHEA-COMP:14740"/>
        <dbReference type="ChEBI" id="CHEBI:15378"/>
        <dbReference type="ChEBI" id="CHEBI:29985"/>
        <dbReference type="ChEBI" id="CHEBI:30616"/>
        <dbReference type="ChEBI" id="CHEBI:43474"/>
        <dbReference type="ChEBI" id="CHEBI:141005"/>
        <dbReference type="ChEBI" id="CHEBI:456216"/>
        <dbReference type="EC" id="6.3.2.17"/>
    </reaction>
</comment>
<evidence type="ECO:0000256" key="4">
    <source>
        <dbReference type="ARBA" id="ARBA00022563"/>
    </source>
</evidence>
<name>A0A0F2M055_SPOSC</name>
<dbReference type="InterPro" id="IPR036615">
    <property type="entry name" value="Mur_ligase_C_dom_sf"/>
</dbReference>
<keyword evidence="4" id="KW-0554">One-carbon metabolism</keyword>
<dbReference type="InterPro" id="IPR018109">
    <property type="entry name" value="Folylpolyglutamate_synth_CS"/>
</dbReference>
<dbReference type="Proteomes" id="UP000033710">
    <property type="component" value="Unassembled WGS sequence"/>
</dbReference>
<evidence type="ECO:0000256" key="11">
    <source>
        <dbReference type="ARBA" id="ARBA00030876"/>
    </source>
</evidence>
<protein>
    <recommendedName>
        <fullName evidence="3">tetrahydrofolate synthase</fullName>
        <ecNumber evidence="3">6.3.2.17</ecNumber>
    </recommendedName>
    <alternativeName>
        <fullName evidence="11">Folylpoly-gamma-glutamate synthetase</fullName>
    </alternativeName>
    <alternativeName>
        <fullName evidence="10">Tetrahydrofolylpolyglutamate synthase</fullName>
    </alternativeName>
</protein>
<evidence type="ECO:0000313" key="14">
    <source>
        <dbReference type="Proteomes" id="UP000033710"/>
    </source>
</evidence>
<comment type="caution">
    <text evidence="13">The sequence shown here is derived from an EMBL/GenBank/DDBJ whole genome shotgun (WGS) entry which is preliminary data.</text>
</comment>
<accession>A0A0F2M055</accession>
<dbReference type="VEuPathDB" id="FungiDB:SPSK_01059"/>
<dbReference type="GO" id="GO:0004326">
    <property type="term" value="F:tetrahydrofolylpolyglutamate synthase activity"/>
    <property type="evidence" value="ECO:0007669"/>
    <property type="project" value="UniProtKB-EC"/>
</dbReference>
<dbReference type="GO" id="GO:0006730">
    <property type="term" value="P:one-carbon metabolic process"/>
    <property type="evidence" value="ECO:0007669"/>
    <property type="project" value="UniProtKB-KW"/>
</dbReference>
<dbReference type="GO" id="GO:0005829">
    <property type="term" value="C:cytosol"/>
    <property type="evidence" value="ECO:0007669"/>
    <property type="project" value="TreeGrafter"/>
</dbReference>
<dbReference type="Gene3D" id="3.90.190.20">
    <property type="entry name" value="Mur ligase, C-terminal domain"/>
    <property type="match status" value="1"/>
</dbReference>
<dbReference type="UniPathway" id="UPA00850"/>
<dbReference type="SUPFAM" id="SSF53623">
    <property type="entry name" value="MurD-like peptide ligases, catalytic domain"/>
    <property type="match status" value="1"/>
</dbReference>
<dbReference type="EC" id="6.3.2.17" evidence="3"/>
<dbReference type="GO" id="GO:0005524">
    <property type="term" value="F:ATP binding"/>
    <property type="evidence" value="ECO:0007669"/>
    <property type="project" value="UniProtKB-KW"/>
</dbReference>
<sequence>MSLTEQFIDHDCACRKSLLKRASNIVVSAVSFTATATQHLTPSGRGLTLTTATTETVDVFMLWMYAGHITTAPTAARRLGAISNAFRRTLPIAKCGPARPASTVHHHGKNILFEQGLVRKHPKVGFDHRSPSSLIAPKMASLSAGLRHDQGKKDKGGAGYLNFAAIPQTYDGALRLLSLLPTNRDVTALFETPPKGEDGAPFDFNSLAVPEVVAWMARAGYSDIPKDLAPLKCIHIAGTKGKGSVSAFTTAILVEAAKTNGSTVGRVGTYLSPHVVSVRERIWLDGKPISRDLFTKNVFDMWARLSEAAAAADPSDPDPYGAHTKPFYFRFLTLLAFHIFLQQGVRSAVIECGIGGEYDATNILPATSVTTAVVTRLGIDHVAMLGRTLEEIAWHKAGIFKEGVTVFTLQQGPGDYELSDKAMPPGESKKDREAAVAVLHSRAAEKNVKDLHELRPDVVAQWSGVPGASLPGKFQKFNMALAVAAACHHLCKVGIAGDKAFDLTAAVFDPSNLPEYYVSALAKVTLRGRCESIMDTQRGSCSVQYIVDGAHTADSLGEVARFFSARQSTIDSASTKGVVAPRSKRILLFSVRDRKPGDLIRALLSGANDGGKATSTTFFDDAFFVFPPEAEAARAEALVAMQAVSPDTVCQAVDTVAAAIGQIRALAAEPVDCFVGAYADATAIPSQSCHVLATGSFVLAREVLQELDAEFEE</sequence>
<evidence type="ECO:0000313" key="13">
    <source>
        <dbReference type="EMBL" id="KJR81531.1"/>
    </source>
</evidence>
<dbReference type="GO" id="GO:0005739">
    <property type="term" value="C:mitochondrion"/>
    <property type="evidence" value="ECO:0007669"/>
    <property type="project" value="TreeGrafter"/>
</dbReference>
<evidence type="ECO:0000256" key="9">
    <source>
        <dbReference type="ARBA" id="ARBA00022842"/>
    </source>
</evidence>
<keyword evidence="9" id="KW-0460">Magnesium</keyword>
<evidence type="ECO:0000256" key="3">
    <source>
        <dbReference type="ARBA" id="ARBA00013025"/>
    </source>
</evidence>
<dbReference type="KEGG" id="ssck:SPSK_01059"/>
<dbReference type="InterPro" id="IPR001645">
    <property type="entry name" value="Folylpolyglutamate_synth"/>
</dbReference>
<evidence type="ECO:0000256" key="8">
    <source>
        <dbReference type="ARBA" id="ARBA00022840"/>
    </source>
</evidence>
<gene>
    <name evidence="13" type="ORF">SPSK_01059</name>
</gene>
<evidence type="ECO:0000256" key="12">
    <source>
        <dbReference type="ARBA" id="ARBA00047493"/>
    </source>
</evidence>
<keyword evidence="6" id="KW-0479">Metal-binding</keyword>
<dbReference type="Gene3D" id="3.40.1190.10">
    <property type="entry name" value="Mur-like, catalytic domain"/>
    <property type="match status" value="1"/>
</dbReference>
<organism evidence="13 14">
    <name type="scientific">Sporothrix schenckii 1099-18</name>
    <dbReference type="NCBI Taxonomy" id="1397361"/>
    <lineage>
        <taxon>Eukaryota</taxon>
        <taxon>Fungi</taxon>
        <taxon>Dikarya</taxon>
        <taxon>Ascomycota</taxon>
        <taxon>Pezizomycotina</taxon>
        <taxon>Sordariomycetes</taxon>
        <taxon>Sordariomycetidae</taxon>
        <taxon>Ophiostomatales</taxon>
        <taxon>Ophiostomataceae</taxon>
        <taxon>Sporothrix</taxon>
    </lineage>
</organism>